<dbReference type="PROSITE" id="PS50005">
    <property type="entry name" value="TPR"/>
    <property type="match status" value="1"/>
</dbReference>
<evidence type="ECO:0000313" key="2">
    <source>
        <dbReference type="EMBL" id="KRQ11213.1"/>
    </source>
</evidence>
<dbReference type="InterPro" id="IPR011990">
    <property type="entry name" value="TPR-like_helical_dom_sf"/>
</dbReference>
<evidence type="ECO:0000256" key="1">
    <source>
        <dbReference type="PROSITE-ProRule" id="PRU00339"/>
    </source>
</evidence>
<name>A0A0R3DSA9_9BRAD</name>
<accession>A0A0R3DSA9</accession>
<dbReference type="Proteomes" id="UP000051936">
    <property type="component" value="Unassembled WGS sequence"/>
</dbReference>
<sequence>MNYHDGTLARADETSTGPSLLTRDEVYQICLRHLKSGELEQAAARCREGLASDANHAGLLHLMAGVALLNGDYDAAINWAGRALTSEMKATYLATFGTALLGKGMQAQAFEAFQRAVALDPVDPSIWENFGNALSRVGQADQASLCFLIARAYQKLPFLGECGSVPRNEWNTLTAEFNPHLRTRARSGEARDPIHCFWSNAPLSDMSRLSLQSMVRQGHPVRLYTYDNVAAMQARVPSGVMVVDAASLVPAAIYQHAALNSDIRYLSDIFRYAVLHELGGWWLDTDIVLVKPLDFGREHVFSTQWSGVENGHVCVGDAMRAPRGSVHMANLYALSLQRMFSENRVEYGAVGPLLLSEYLLVAGGEELQSSILPPTSFNAIDRREVELFAAECRAGFELLSDPRVTGVHLWGRMWAERGLRFDAVPEESVAGYLKKLVLEPNWLTQLAAKYGSDKGAACKGDVAHHYTRVYHELFRSKALEPIRILEIGLCRGRVEGCARDQVPSLQMWLDYFPNAEIIGVDIEDFSWFSHPRVRIHRLDQGDRGMLEELARKEKPLDIIIDDGSHASVHQHLTLGVLFPALKPGGLFVIEGLDWQPPEIPSGGAPLVKDVLNAMKQGGAFTSNVMTGAEVKLISDQVDEVLVNDSFRELMSRGLLGGLGVLRRRP</sequence>
<dbReference type="Pfam" id="PF04488">
    <property type="entry name" value="Gly_transf_sug"/>
    <property type="match status" value="1"/>
</dbReference>
<dbReference type="Gene3D" id="1.25.40.10">
    <property type="entry name" value="Tetratricopeptide repeat domain"/>
    <property type="match status" value="1"/>
</dbReference>
<reference evidence="2 3" key="1">
    <citation type="submission" date="2015-09" db="EMBL/GenBank/DDBJ databases">
        <title>Draft Genome Sequence of Bradyrhizobium manausense Strain BR 3351T, a Novel Symbiotic Nitrogen-Fixing Alphaproteobacterium Isolated from Brazilian Amazon Rain Forest.</title>
        <authorList>
            <person name="De Araujo J.L."/>
            <person name="Zilli J.E."/>
        </authorList>
    </citation>
    <scope>NUCLEOTIDE SEQUENCE [LARGE SCALE GENOMIC DNA]</scope>
    <source>
        <strain evidence="2 3">BR3351</strain>
    </source>
</reference>
<dbReference type="RefSeq" id="WP_057748766.1">
    <property type="nucleotide sequence ID" value="NZ_LJYG01000081.1"/>
</dbReference>
<dbReference type="Gene3D" id="3.40.50.150">
    <property type="entry name" value="Vaccinia Virus protein VP39"/>
    <property type="match status" value="1"/>
</dbReference>
<keyword evidence="3" id="KW-1185">Reference proteome</keyword>
<dbReference type="InterPro" id="IPR007577">
    <property type="entry name" value="GlycoTrfase_DXD_sugar-bd_CS"/>
</dbReference>
<evidence type="ECO:0000313" key="3">
    <source>
        <dbReference type="Proteomes" id="UP000051936"/>
    </source>
</evidence>
<gene>
    <name evidence="2" type="ORF">AOQ71_18220</name>
</gene>
<dbReference type="AlphaFoldDB" id="A0A0R3DSA9"/>
<dbReference type="SUPFAM" id="SSF53335">
    <property type="entry name" value="S-adenosyl-L-methionine-dependent methyltransferases"/>
    <property type="match status" value="1"/>
</dbReference>
<dbReference type="InterPro" id="IPR019734">
    <property type="entry name" value="TPR_rpt"/>
</dbReference>
<dbReference type="STRING" id="989370.AOQ71_18220"/>
<comment type="caution">
    <text evidence="2">The sequence shown here is derived from an EMBL/GenBank/DDBJ whole genome shotgun (WGS) entry which is preliminary data.</text>
</comment>
<dbReference type="Gene3D" id="3.90.550.20">
    <property type="match status" value="1"/>
</dbReference>
<dbReference type="InterPro" id="IPR029063">
    <property type="entry name" value="SAM-dependent_MTases_sf"/>
</dbReference>
<dbReference type="OrthoDB" id="5354021at2"/>
<protein>
    <submittedName>
        <fullName evidence="2">Uncharacterized protein</fullName>
    </submittedName>
</protein>
<dbReference type="SUPFAM" id="SSF53448">
    <property type="entry name" value="Nucleotide-diphospho-sugar transferases"/>
    <property type="match status" value="1"/>
</dbReference>
<dbReference type="SUPFAM" id="SSF48452">
    <property type="entry name" value="TPR-like"/>
    <property type="match status" value="1"/>
</dbReference>
<proteinExistence type="predicted"/>
<keyword evidence="1" id="KW-0802">TPR repeat</keyword>
<dbReference type="InterPro" id="IPR029044">
    <property type="entry name" value="Nucleotide-diphossugar_trans"/>
</dbReference>
<feature type="repeat" description="TPR" evidence="1">
    <location>
        <begin position="90"/>
        <end position="123"/>
    </location>
</feature>
<organism evidence="2 3">
    <name type="scientific">Bradyrhizobium manausense</name>
    <dbReference type="NCBI Taxonomy" id="989370"/>
    <lineage>
        <taxon>Bacteria</taxon>
        <taxon>Pseudomonadati</taxon>
        <taxon>Pseudomonadota</taxon>
        <taxon>Alphaproteobacteria</taxon>
        <taxon>Hyphomicrobiales</taxon>
        <taxon>Nitrobacteraceae</taxon>
        <taxon>Bradyrhizobium</taxon>
    </lineage>
</organism>
<dbReference type="EMBL" id="LJYG01000081">
    <property type="protein sequence ID" value="KRQ11213.1"/>
    <property type="molecule type" value="Genomic_DNA"/>
</dbReference>